<dbReference type="Proteomes" id="UP000235584">
    <property type="component" value="Chromosome"/>
</dbReference>
<sequence length="421" mass="47183">MKPIRALALGTLVAGSISAQAYDVVERYKIIDDKLKTEAMLRPIGHDFFFDIGATANKNVQDVIDDIDKASKFQGTDQEKIDEANRILTKYDKTEQTIKLNVALGTPLPSFTAWDVKVTPNLRVFVDVGANIGIRSQKVTNQDLIDLFQDDVPAELQTIILNLDLVSEQGNDIKTICIARTTANTAARLYCDNLPTGKYIVPNVGNNPTMTLFAKADAKAGFFNDYTYGEHFFGNFNLYGMGRADLYQFVTGTQIAKGDSIDTPDKMNTETTVQLDYRLGYRNTNYSTFLGIEELKITKLGDAKEGSKAHMYDYDPLIRFHADARYRLSALSLQPFVGVHKRSGYGFADGMYAGTSVGAHVWGDRLGLEFRGMVDKQYLTLTPRMKLWLMQLEYSLKKPLKDTDGDVKLTALHSIDFRIFF</sequence>
<organism evidence="1 2">
    <name type="scientific">Bacteriovorax stolpii</name>
    <name type="common">Bdellovibrio stolpii</name>
    <dbReference type="NCBI Taxonomy" id="960"/>
    <lineage>
        <taxon>Bacteria</taxon>
        <taxon>Pseudomonadati</taxon>
        <taxon>Bdellovibrionota</taxon>
        <taxon>Bacteriovoracia</taxon>
        <taxon>Bacteriovoracales</taxon>
        <taxon>Bacteriovoracaceae</taxon>
        <taxon>Bacteriovorax</taxon>
    </lineage>
</organism>
<dbReference type="RefSeq" id="WP_102243291.1">
    <property type="nucleotide sequence ID" value="NZ_CP025704.1"/>
</dbReference>
<dbReference type="KEGG" id="bsto:C0V70_07735"/>
<evidence type="ECO:0000313" key="2">
    <source>
        <dbReference type="Proteomes" id="UP000235584"/>
    </source>
</evidence>
<accession>A0A2K9NR44</accession>
<reference evidence="1 2" key="1">
    <citation type="submission" date="2018-01" db="EMBL/GenBank/DDBJ databases">
        <title>Complete genome sequence of Bacteriovorax stolpii DSM12778.</title>
        <authorList>
            <person name="Tang B."/>
            <person name="Chang J."/>
        </authorList>
    </citation>
    <scope>NUCLEOTIDE SEQUENCE [LARGE SCALE GENOMIC DNA]</scope>
    <source>
        <strain evidence="1 2">DSM 12778</strain>
    </source>
</reference>
<gene>
    <name evidence="1" type="ORF">C0V70_07735</name>
</gene>
<name>A0A2K9NR44_BACTC</name>
<proteinExistence type="predicted"/>
<evidence type="ECO:0000313" key="1">
    <source>
        <dbReference type="EMBL" id="AUN98000.1"/>
    </source>
</evidence>
<dbReference type="AlphaFoldDB" id="A0A2K9NR44"/>
<protein>
    <submittedName>
        <fullName evidence="1">Uncharacterized protein</fullName>
    </submittedName>
</protein>
<dbReference type="EMBL" id="CP025704">
    <property type="protein sequence ID" value="AUN98000.1"/>
    <property type="molecule type" value="Genomic_DNA"/>
</dbReference>
<keyword evidence="2" id="KW-1185">Reference proteome</keyword>